<protein>
    <submittedName>
        <fullName evidence="2">Predicted kinase, aminoglycoside phosphotransferase (APT) family</fullName>
    </submittedName>
</protein>
<dbReference type="Gene3D" id="3.30.200.20">
    <property type="entry name" value="Phosphorylase Kinase, domain 1"/>
    <property type="match status" value="1"/>
</dbReference>
<dbReference type="PANTHER" id="PTHR47829:SF1">
    <property type="entry name" value="HAD FAMILY PHOSPHATASE"/>
    <property type="match status" value="1"/>
</dbReference>
<keyword evidence="2" id="KW-0808">Transferase</keyword>
<dbReference type="SUPFAM" id="SSF56112">
    <property type="entry name" value="Protein kinase-like (PK-like)"/>
    <property type="match status" value="1"/>
</dbReference>
<feature type="domain" description="Aminoglycoside phosphotransferase" evidence="1">
    <location>
        <begin position="35"/>
        <end position="257"/>
    </location>
</feature>
<dbReference type="InterPro" id="IPR052898">
    <property type="entry name" value="ACAD10-like"/>
</dbReference>
<proteinExistence type="predicted"/>
<dbReference type="Gene3D" id="3.90.1200.10">
    <property type="match status" value="1"/>
</dbReference>
<evidence type="ECO:0000313" key="2">
    <source>
        <dbReference type="EMBL" id="SNR81245.1"/>
    </source>
</evidence>
<gene>
    <name evidence="2" type="ORF">SAMN06272737_12750</name>
</gene>
<dbReference type="RefSeq" id="WP_089338326.1">
    <property type="nucleotide sequence ID" value="NZ_FZNO01000027.1"/>
</dbReference>
<dbReference type="AlphaFoldDB" id="A0A238ZCK3"/>
<evidence type="ECO:0000259" key="1">
    <source>
        <dbReference type="Pfam" id="PF01636"/>
    </source>
</evidence>
<dbReference type="Pfam" id="PF01636">
    <property type="entry name" value="APH"/>
    <property type="match status" value="1"/>
</dbReference>
<dbReference type="Proteomes" id="UP000198403">
    <property type="component" value="Unassembled WGS sequence"/>
</dbReference>
<dbReference type="CDD" id="cd05154">
    <property type="entry name" value="ACAD10_11_N-like"/>
    <property type="match status" value="1"/>
</dbReference>
<reference evidence="2 3" key="1">
    <citation type="submission" date="2017-06" db="EMBL/GenBank/DDBJ databases">
        <authorList>
            <person name="Kim H.J."/>
            <person name="Triplett B.A."/>
        </authorList>
    </citation>
    <scope>NUCLEOTIDE SEQUENCE [LARGE SCALE GENOMIC DNA]</scope>
    <source>
        <strain evidence="2 3">DSM 44272</strain>
    </source>
</reference>
<accession>A0A238ZCK3</accession>
<dbReference type="EMBL" id="FZNO01000027">
    <property type="protein sequence ID" value="SNR81245.1"/>
    <property type="molecule type" value="Genomic_DNA"/>
</dbReference>
<dbReference type="InterPro" id="IPR011009">
    <property type="entry name" value="Kinase-like_dom_sf"/>
</dbReference>
<name>A0A238ZCK3_9ACTN</name>
<dbReference type="PANTHER" id="PTHR47829">
    <property type="entry name" value="HYDROLASE, PUTATIVE (AFU_ORTHOLOGUE AFUA_1G12880)-RELATED"/>
    <property type="match status" value="1"/>
</dbReference>
<dbReference type="InterPro" id="IPR002575">
    <property type="entry name" value="Aminoglycoside_PTrfase"/>
</dbReference>
<keyword evidence="2" id="KW-0418">Kinase</keyword>
<dbReference type="InterPro" id="IPR041726">
    <property type="entry name" value="ACAD10_11_N"/>
</dbReference>
<dbReference type="OrthoDB" id="3806873at2"/>
<sequence>MTEATAKSELVPTDRLAPALVEATGDPGWSDVRAQLISGGKSNLTFLLTSTAGEMVLRRPPTGALLPSAHDMMREARIQSALAGTPVPTAPIVLADPGGLIGIQCYVMGRVHGHVIRDTMPDGYAVTQEERRALSFGFVDTLAALHQVDQDAVGLGDYGRPTGFMERQVRRWSGQWEKSRTRNVPEVEELGRRLAARIPVQQAATIVHGDYRIDNVVLDSVDPGRVKAVLDWELSTLGDPLADLGMLLLFWRHAGEPDVSSLTPGVTQLPGFPTRADVVERYAAATGTDLGELGFYTAFAHFKFAVIAQGVSVRASAGAMGGQSFGNLDREVQAVAAAGLDLL</sequence>
<organism evidence="2 3">
    <name type="scientific">Blastococcus mobilis</name>
    <dbReference type="NCBI Taxonomy" id="1938746"/>
    <lineage>
        <taxon>Bacteria</taxon>
        <taxon>Bacillati</taxon>
        <taxon>Actinomycetota</taxon>
        <taxon>Actinomycetes</taxon>
        <taxon>Geodermatophilales</taxon>
        <taxon>Geodermatophilaceae</taxon>
        <taxon>Blastococcus</taxon>
    </lineage>
</organism>
<keyword evidence="3" id="KW-1185">Reference proteome</keyword>
<evidence type="ECO:0000313" key="3">
    <source>
        <dbReference type="Proteomes" id="UP000198403"/>
    </source>
</evidence>
<dbReference type="GO" id="GO:0016301">
    <property type="term" value="F:kinase activity"/>
    <property type="evidence" value="ECO:0007669"/>
    <property type="project" value="UniProtKB-KW"/>
</dbReference>